<dbReference type="Pfam" id="PF01740">
    <property type="entry name" value="STAS"/>
    <property type="match status" value="1"/>
</dbReference>
<keyword evidence="5" id="KW-0764">Sulfate transport</keyword>
<keyword evidence="4 7" id="KW-1133">Transmembrane helix</keyword>
<feature type="transmembrane region" description="Helical" evidence="7">
    <location>
        <begin position="520"/>
        <end position="544"/>
    </location>
</feature>
<accession>A0A5B6W478</accession>
<comment type="caution">
    <text evidence="9">The sequence shown here is derived from an EMBL/GenBank/DDBJ whole genome shotgun (WGS) entry which is preliminary data.</text>
</comment>
<evidence type="ECO:0000256" key="4">
    <source>
        <dbReference type="ARBA" id="ARBA00022989"/>
    </source>
</evidence>
<dbReference type="Gene3D" id="3.30.750.24">
    <property type="entry name" value="STAS domain"/>
    <property type="match status" value="1"/>
</dbReference>
<reference evidence="10" key="1">
    <citation type="journal article" date="2019" name="Plant Biotechnol. J.">
        <title>Genome sequencing of the Australian wild diploid species Gossypium australe highlights disease resistance and delayed gland morphogenesis.</title>
        <authorList>
            <person name="Cai Y."/>
            <person name="Cai X."/>
            <person name="Wang Q."/>
            <person name="Wang P."/>
            <person name="Zhang Y."/>
            <person name="Cai C."/>
            <person name="Xu Y."/>
            <person name="Wang K."/>
            <person name="Zhou Z."/>
            <person name="Wang C."/>
            <person name="Geng S."/>
            <person name="Li B."/>
            <person name="Dong Q."/>
            <person name="Hou Y."/>
            <person name="Wang H."/>
            <person name="Ai P."/>
            <person name="Liu Z."/>
            <person name="Yi F."/>
            <person name="Sun M."/>
            <person name="An G."/>
            <person name="Cheng J."/>
            <person name="Zhang Y."/>
            <person name="Shi Q."/>
            <person name="Xie Y."/>
            <person name="Shi X."/>
            <person name="Chang Y."/>
            <person name="Huang F."/>
            <person name="Chen Y."/>
            <person name="Hong S."/>
            <person name="Mi L."/>
            <person name="Sun Q."/>
            <person name="Zhang L."/>
            <person name="Zhou B."/>
            <person name="Peng R."/>
            <person name="Zhang X."/>
            <person name="Liu F."/>
        </authorList>
    </citation>
    <scope>NUCLEOTIDE SEQUENCE [LARGE SCALE GENOMIC DNA]</scope>
    <source>
        <strain evidence="10">cv. PA1801</strain>
    </source>
</reference>
<evidence type="ECO:0000313" key="9">
    <source>
        <dbReference type="EMBL" id="KAA3476699.1"/>
    </source>
</evidence>
<keyword evidence="10" id="KW-1185">Reference proteome</keyword>
<dbReference type="PROSITE" id="PS01130">
    <property type="entry name" value="SLC26A"/>
    <property type="match status" value="1"/>
</dbReference>
<organism evidence="9 10">
    <name type="scientific">Gossypium australe</name>
    <dbReference type="NCBI Taxonomy" id="47621"/>
    <lineage>
        <taxon>Eukaryota</taxon>
        <taxon>Viridiplantae</taxon>
        <taxon>Streptophyta</taxon>
        <taxon>Embryophyta</taxon>
        <taxon>Tracheophyta</taxon>
        <taxon>Spermatophyta</taxon>
        <taxon>Magnoliopsida</taxon>
        <taxon>eudicotyledons</taxon>
        <taxon>Gunneridae</taxon>
        <taxon>Pentapetalae</taxon>
        <taxon>rosids</taxon>
        <taxon>malvids</taxon>
        <taxon>Malvales</taxon>
        <taxon>Malvaceae</taxon>
        <taxon>Malvoideae</taxon>
        <taxon>Gossypium</taxon>
    </lineage>
</organism>
<dbReference type="AlphaFoldDB" id="A0A5B6W478"/>
<evidence type="ECO:0000256" key="1">
    <source>
        <dbReference type="ARBA" id="ARBA00004141"/>
    </source>
</evidence>
<keyword evidence="2 7" id="KW-0812">Transmembrane</keyword>
<evidence type="ECO:0000313" key="10">
    <source>
        <dbReference type="Proteomes" id="UP000325315"/>
    </source>
</evidence>
<dbReference type="InterPro" id="IPR001902">
    <property type="entry name" value="SLC26A/SulP_fam"/>
</dbReference>
<feature type="transmembrane region" description="Helical" evidence="7">
    <location>
        <begin position="423"/>
        <end position="442"/>
    </location>
</feature>
<feature type="transmembrane region" description="Helical" evidence="7">
    <location>
        <begin position="479"/>
        <end position="500"/>
    </location>
</feature>
<dbReference type="PROSITE" id="PS50801">
    <property type="entry name" value="STAS"/>
    <property type="match status" value="1"/>
</dbReference>
<feature type="transmembrane region" description="Helical" evidence="7">
    <location>
        <begin position="275"/>
        <end position="294"/>
    </location>
</feature>
<dbReference type="InterPro" id="IPR002645">
    <property type="entry name" value="STAS_dom"/>
</dbReference>
<dbReference type="SUPFAM" id="SSF52091">
    <property type="entry name" value="SpoIIaa-like"/>
    <property type="match status" value="1"/>
</dbReference>
<dbReference type="GO" id="GO:0015293">
    <property type="term" value="F:symporter activity"/>
    <property type="evidence" value="ECO:0007669"/>
    <property type="project" value="UniProtKB-KW"/>
</dbReference>
<dbReference type="PANTHER" id="PTHR11814">
    <property type="entry name" value="SULFATE TRANSPORTER"/>
    <property type="match status" value="1"/>
</dbReference>
<feature type="domain" description="STAS" evidence="8">
    <location>
        <begin position="591"/>
        <end position="697"/>
    </location>
</feature>
<feature type="transmembrane region" description="Helical" evidence="7">
    <location>
        <begin position="448"/>
        <end position="472"/>
    </location>
</feature>
<protein>
    <submittedName>
        <fullName evidence="9">Low affinity sulfate transporter 3-like</fullName>
    </submittedName>
</protein>
<evidence type="ECO:0000256" key="2">
    <source>
        <dbReference type="ARBA" id="ARBA00022692"/>
    </source>
</evidence>
<evidence type="ECO:0000256" key="6">
    <source>
        <dbReference type="ARBA" id="ARBA00023136"/>
    </source>
</evidence>
<sequence length="703" mass="76499">MTRTPNDSVFFCKSLESQRRGLCHFGARLPRCEVSGGERAAEAHGFGPREIKPITFRKEVAQRVSEFSQILQKQSMVSLPNVSFSVEMHNNNQQQQQDLEDSGRTERAKWLINSPEPPYLWQELVSGIRKNVFPHRGNHSLGAMSFFQALFPILSWGKTYNASKLRDDFMAGLTLASLSIPQSIGYANLAKLDPQYGLYTSVVPPLIYALMGSSREIAIGPVAVVSMLLSSMVPNVVGPVVDPSGYRKFVFTVTFFAGTFQAIFGLFRLGFLVDSLSHAAIVGFMAGAAIVIGLQQLKGLFGLNHFTTKTDVVSVLGSVLKSVPHEPRLSVSSIPPGCQVYIILSTLIVYLTKADEHGVKIIKHLKGGLNPSSLHQLQLNGPHVAQAAKIGLISAVVALTEAIAVGRSFASIKGYHLDGNKEMMAMGFMNVAGSFTSCYVATGSFSRTAVNFTAGCQTAVSNIVMAITVVVALELFTKLLYYTPISILASIILSALPGLIDINEAYYIWKVDKLDFLACLGAFFGVLFVSVEIGLLAAVTISFAKILLNSIRPSVEQLGRLPRTDTFCEVNQYPMAIESESPGLLTLGINSGLLCFANANCIRERIMTLVTEEGGTKETEKDTGQILILDMSNVMNIDTSGIFALEELHNNLVSLGIKLAMVNLRWQVIHKLKVAKFVEKIGIEWIFLTVGEAVDACLASKLV</sequence>
<dbReference type="Pfam" id="PF00916">
    <property type="entry name" value="Sulfate_transp"/>
    <property type="match status" value="2"/>
</dbReference>
<keyword evidence="3" id="KW-0813">Transport</keyword>
<evidence type="ECO:0000259" key="8">
    <source>
        <dbReference type="PROSITE" id="PS50801"/>
    </source>
</evidence>
<dbReference type="OrthoDB" id="288203at2759"/>
<proteinExistence type="predicted"/>
<dbReference type="GO" id="GO:0008271">
    <property type="term" value="F:secondary active sulfate transmembrane transporter activity"/>
    <property type="evidence" value="ECO:0007669"/>
    <property type="project" value="InterPro"/>
</dbReference>
<dbReference type="InterPro" id="IPR036513">
    <property type="entry name" value="STAS_dom_sf"/>
</dbReference>
<evidence type="ECO:0000256" key="7">
    <source>
        <dbReference type="SAM" id="Phobius"/>
    </source>
</evidence>
<feature type="transmembrane region" description="Helical" evidence="7">
    <location>
        <begin position="217"/>
        <end position="237"/>
    </location>
</feature>
<keyword evidence="6 7" id="KW-0472">Membrane</keyword>
<dbReference type="InterPro" id="IPR011547">
    <property type="entry name" value="SLC26A/SulP_dom"/>
</dbReference>
<keyword evidence="3" id="KW-0769">Symport</keyword>
<comment type="subcellular location">
    <subcellularLocation>
        <location evidence="1">Membrane</location>
        <topology evidence="1">Multi-pass membrane protein</topology>
    </subcellularLocation>
</comment>
<feature type="transmembrane region" description="Helical" evidence="7">
    <location>
        <begin position="249"/>
        <end position="269"/>
    </location>
</feature>
<name>A0A5B6W478_9ROSI</name>
<dbReference type="CDD" id="cd07042">
    <property type="entry name" value="STAS_SulP_like_sulfate_transporter"/>
    <property type="match status" value="1"/>
</dbReference>
<dbReference type="EMBL" id="SMMG02000004">
    <property type="protein sequence ID" value="KAA3476699.1"/>
    <property type="molecule type" value="Genomic_DNA"/>
</dbReference>
<evidence type="ECO:0000256" key="5">
    <source>
        <dbReference type="ARBA" id="ARBA00023032"/>
    </source>
</evidence>
<dbReference type="InterPro" id="IPR018045">
    <property type="entry name" value="S04_transporter_CS"/>
</dbReference>
<dbReference type="GO" id="GO:0016020">
    <property type="term" value="C:membrane"/>
    <property type="evidence" value="ECO:0007669"/>
    <property type="project" value="UniProtKB-SubCell"/>
</dbReference>
<gene>
    <name evidence="9" type="ORF">EPI10_010654</name>
</gene>
<dbReference type="Proteomes" id="UP000325315">
    <property type="component" value="Unassembled WGS sequence"/>
</dbReference>
<evidence type="ECO:0000256" key="3">
    <source>
        <dbReference type="ARBA" id="ARBA00022847"/>
    </source>
</evidence>